<dbReference type="Proteomes" id="UP000244855">
    <property type="component" value="Unassembled WGS sequence"/>
</dbReference>
<evidence type="ECO:0008006" key="3">
    <source>
        <dbReference type="Google" id="ProtNLM"/>
    </source>
</evidence>
<evidence type="ECO:0000313" key="1">
    <source>
        <dbReference type="EMBL" id="PVI03047.1"/>
    </source>
</evidence>
<sequence>MSYVDSTPDELTLMIFGNLERSSLKSLCLASTNLGRLAQPLLHEEIVIKYTPIYPLVDKLLRKPELTVTKKLKLRLHGWEKTAEWSYVPRKERFHNPEKHKRFLVALQQRLRIIVDKCGLSPENVKLWMKSLEQGETLSFAGLLLHLLPQVKEFEFSCKPRKYNDFPYNLFPFEGQNMREDRGKIARLLFNNLEQVRIPQLCTSILSFPFEHLKATEISPLPSNNTNNTNLSALKQLTTRHLHGGECYLWPYGAQTQTALAQLGCYSL</sequence>
<reference evidence="1 2" key="1">
    <citation type="journal article" date="2018" name="Sci. Rep.">
        <title>Comparative genomics provides insights into the lifestyle and reveals functional heterogeneity of dark septate endophytic fungi.</title>
        <authorList>
            <person name="Knapp D.G."/>
            <person name="Nemeth J.B."/>
            <person name="Barry K."/>
            <person name="Hainaut M."/>
            <person name="Henrissat B."/>
            <person name="Johnson J."/>
            <person name="Kuo A."/>
            <person name="Lim J.H.P."/>
            <person name="Lipzen A."/>
            <person name="Nolan M."/>
            <person name="Ohm R.A."/>
            <person name="Tamas L."/>
            <person name="Grigoriev I.V."/>
            <person name="Spatafora J.W."/>
            <person name="Nagy L.G."/>
            <person name="Kovacs G.M."/>
        </authorList>
    </citation>
    <scope>NUCLEOTIDE SEQUENCE [LARGE SCALE GENOMIC DNA]</scope>
    <source>
        <strain evidence="1 2">DSE2036</strain>
    </source>
</reference>
<keyword evidence="2" id="KW-1185">Reference proteome</keyword>
<evidence type="ECO:0000313" key="2">
    <source>
        <dbReference type="Proteomes" id="UP000244855"/>
    </source>
</evidence>
<protein>
    <recommendedName>
        <fullName evidence="3">F-box domain-containing protein</fullName>
    </recommendedName>
</protein>
<organism evidence="1 2">
    <name type="scientific">Periconia macrospinosa</name>
    <dbReference type="NCBI Taxonomy" id="97972"/>
    <lineage>
        <taxon>Eukaryota</taxon>
        <taxon>Fungi</taxon>
        <taxon>Dikarya</taxon>
        <taxon>Ascomycota</taxon>
        <taxon>Pezizomycotina</taxon>
        <taxon>Dothideomycetes</taxon>
        <taxon>Pleosporomycetidae</taxon>
        <taxon>Pleosporales</taxon>
        <taxon>Massarineae</taxon>
        <taxon>Periconiaceae</taxon>
        <taxon>Periconia</taxon>
    </lineage>
</organism>
<name>A0A2V1DXY0_9PLEO</name>
<dbReference type="EMBL" id="KZ805336">
    <property type="protein sequence ID" value="PVI03047.1"/>
    <property type="molecule type" value="Genomic_DNA"/>
</dbReference>
<gene>
    <name evidence="1" type="ORF">DM02DRAFT_653026</name>
</gene>
<dbReference type="AlphaFoldDB" id="A0A2V1DXY0"/>
<proteinExistence type="predicted"/>
<accession>A0A2V1DXY0</accession>